<reference evidence="1 2" key="1">
    <citation type="submission" date="2016-10" db="EMBL/GenBank/DDBJ databases">
        <title>Paenibacillus species isolates.</title>
        <authorList>
            <person name="Beno S.M."/>
        </authorList>
    </citation>
    <scope>NUCLEOTIDE SEQUENCE [LARGE SCALE GENOMIC DNA]</scope>
    <source>
        <strain evidence="1 2">FSL H7-0918</strain>
    </source>
</reference>
<evidence type="ECO:0000313" key="2">
    <source>
        <dbReference type="Proteomes" id="UP000187323"/>
    </source>
</evidence>
<accession>A0AB36J820</accession>
<proteinExistence type="predicted"/>
<name>A0AB36J820_9BACL</name>
<gene>
    <name evidence="1" type="ORF">BSK47_31010</name>
</gene>
<evidence type="ECO:0000313" key="1">
    <source>
        <dbReference type="EMBL" id="OME10253.1"/>
    </source>
</evidence>
<sequence>MKLKTYKNWTGNLREYLNVNDLVDEEMVNHFTNVSPSILTGDLIQIGEPQGIVEGHYLYLTLIKTPDGWRYAGCCHYGQAKNIS</sequence>
<dbReference type="AlphaFoldDB" id="A0AB36J820"/>
<dbReference type="Proteomes" id="UP000187323">
    <property type="component" value="Unassembled WGS sequence"/>
</dbReference>
<dbReference type="EMBL" id="MPTO01000050">
    <property type="protein sequence ID" value="OME10253.1"/>
    <property type="molecule type" value="Genomic_DNA"/>
</dbReference>
<organism evidence="1 2">
    <name type="scientific">Paenibacillus odorifer</name>
    <dbReference type="NCBI Taxonomy" id="189426"/>
    <lineage>
        <taxon>Bacteria</taxon>
        <taxon>Bacillati</taxon>
        <taxon>Bacillota</taxon>
        <taxon>Bacilli</taxon>
        <taxon>Bacillales</taxon>
        <taxon>Paenibacillaceae</taxon>
        <taxon>Paenibacillus</taxon>
    </lineage>
</organism>
<protein>
    <submittedName>
        <fullName evidence="1">Uncharacterized protein</fullName>
    </submittedName>
</protein>
<comment type="caution">
    <text evidence="1">The sequence shown here is derived from an EMBL/GenBank/DDBJ whole genome shotgun (WGS) entry which is preliminary data.</text>
</comment>